<keyword evidence="5" id="KW-1185">Reference proteome</keyword>
<feature type="modified residue" description="4-aspartylphosphate" evidence="2">
    <location>
        <position position="52"/>
    </location>
</feature>
<reference evidence="4 5" key="1">
    <citation type="submission" date="2023-02" db="EMBL/GenBank/DDBJ databases">
        <title>Bacterial whole genomic sequence of Curvibacter sp. HBC61.</title>
        <authorList>
            <person name="Le V."/>
            <person name="Ko S.-R."/>
            <person name="Ahn C.-Y."/>
            <person name="Oh H.-M."/>
        </authorList>
    </citation>
    <scope>NUCLEOTIDE SEQUENCE [LARGE SCALE GENOMIC DNA]</scope>
    <source>
        <strain evidence="4 5">HBC61</strain>
    </source>
</reference>
<dbReference type="Pfam" id="PF00072">
    <property type="entry name" value="Response_reg"/>
    <property type="match status" value="1"/>
</dbReference>
<gene>
    <name evidence="4" type="ORF">PSQ40_05990</name>
</gene>
<keyword evidence="1 2" id="KW-0597">Phosphoprotein</keyword>
<name>A0ABT5MZA5_9BURK</name>
<dbReference type="SMART" id="SM00448">
    <property type="entry name" value="REC"/>
    <property type="match status" value="1"/>
</dbReference>
<evidence type="ECO:0000313" key="4">
    <source>
        <dbReference type="EMBL" id="MDD0838117.1"/>
    </source>
</evidence>
<organism evidence="4 5">
    <name type="scientific">Curvibacter cyanobacteriorum</name>
    <dbReference type="NCBI Taxonomy" id="3026422"/>
    <lineage>
        <taxon>Bacteria</taxon>
        <taxon>Pseudomonadati</taxon>
        <taxon>Pseudomonadota</taxon>
        <taxon>Betaproteobacteria</taxon>
        <taxon>Burkholderiales</taxon>
        <taxon>Comamonadaceae</taxon>
        <taxon>Curvibacter</taxon>
    </lineage>
</organism>
<comment type="caution">
    <text evidence="4">The sequence shown here is derived from an EMBL/GenBank/DDBJ whole genome shotgun (WGS) entry which is preliminary data.</text>
</comment>
<dbReference type="PROSITE" id="PS50110">
    <property type="entry name" value="RESPONSE_REGULATORY"/>
    <property type="match status" value="1"/>
</dbReference>
<evidence type="ECO:0000256" key="1">
    <source>
        <dbReference type="ARBA" id="ARBA00022553"/>
    </source>
</evidence>
<sequence>MKKILIVDDHADIRKLLRMTMEFVAYEIFEAADGKTGLAMAEELQPDLVLLDVMMPGGVDGLEVCRRIKAAPELSHAKVILLTARGQSEDRAAGFAAGADEYLVKPFSLLQLIETIHKLEEGTP</sequence>
<dbReference type="InterPro" id="IPR001789">
    <property type="entry name" value="Sig_transdc_resp-reg_receiver"/>
</dbReference>
<evidence type="ECO:0000313" key="5">
    <source>
        <dbReference type="Proteomes" id="UP001528673"/>
    </source>
</evidence>
<dbReference type="PANTHER" id="PTHR43547:SF2">
    <property type="entry name" value="HYBRID SIGNAL TRANSDUCTION HISTIDINE KINASE C"/>
    <property type="match status" value="1"/>
</dbReference>
<evidence type="ECO:0000256" key="2">
    <source>
        <dbReference type="PROSITE-ProRule" id="PRU00169"/>
    </source>
</evidence>
<proteinExistence type="predicted"/>
<feature type="domain" description="Response regulatory" evidence="3">
    <location>
        <begin position="3"/>
        <end position="120"/>
    </location>
</feature>
<dbReference type="InterPro" id="IPR011006">
    <property type="entry name" value="CheY-like_superfamily"/>
</dbReference>
<dbReference type="Gene3D" id="3.40.50.2300">
    <property type="match status" value="1"/>
</dbReference>
<protein>
    <submittedName>
        <fullName evidence="4">Response regulator</fullName>
    </submittedName>
</protein>
<dbReference type="PANTHER" id="PTHR43547">
    <property type="entry name" value="TWO-COMPONENT HISTIDINE KINASE"/>
    <property type="match status" value="1"/>
</dbReference>
<dbReference type="RefSeq" id="WP_273949659.1">
    <property type="nucleotide sequence ID" value="NZ_JAQSIP010000002.1"/>
</dbReference>
<accession>A0ABT5MZA5</accession>
<dbReference type="EMBL" id="JAQSIP010000002">
    <property type="protein sequence ID" value="MDD0838117.1"/>
    <property type="molecule type" value="Genomic_DNA"/>
</dbReference>
<dbReference type="Proteomes" id="UP001528673">
    <property type="component" value="Unassembled WGS sequence"/>
</dbReference>
<dbReference type="SUPFAM" id="SSF52172">
    <property type="entry name" value="CheY-like"/>
    <property type="match status" value="1"/>
</dbReference>
<evidence type="ECO:0000259" key="3">
    <source>
        <dbReference type="PROSITE" id="PS50110"/>
    </source>
</evidence>